<comment type="caution">
    <text evidence="1">The sequence shown here is derived from an EMBL/GenBank/DDBJ whole genome shotgun (WGS) entry which is preliminary data.</text>
</comment>
<reference evidence="1" key="1">
    <citation type="journal article" date="2021" name="New Phytol.">
        <title>Evolutionary innovations through gain and loss of genes in the ectomycorrhizal Boletales.</title>
        <authorList>
            <person name="Wu G."/>
            <person name="Miyauchi S."/>
            <person name="Morin E."/>
            <person name="Kuo A."/>
            <person name="Drula E."/>
            <person name="Varga T."/>
            <person name="Kohler A."/>
            <person name="Feng B."/>
            <person name="Cao Y."/>
            <person name="Lipzen A."/>
            <person name="Daum C."/>
            <person name="Hundley H."/>
            <person name="Pangilinan J."/>
            <person name="Johnson J."/>
            <person name="Barry K."/>
            <person name="LaButti K."/>
            <person name="Ng V."/>
            <person name="Ahrendt S."/>
            <person name="Min B."/>
            <person name="Choi I.G."/>
            <person name="Park H."/>
            <person name="Plett J.M."/>
            <person name="Magnuson J."/>
            <person name="Spatafora J.W."/>
            <person name="Nagy L.G."/>
            <person name="Henrissat B."/>
            <person name="Grigoriev I.V."/>
            <person name="Yang Z.L."/>
            <person name="Xu J."/>
            <person name="Martin F.M."/>
        </authorList>
    </citation>
    <scope>NUCLEOTIDE SEQUENCE</scope>
    <source>
        <strain evidence="1">ATCC 28755</strain>
    </source>
</reference>
<gene>
    <name evidence="1" type="ORF">BJ138DRAFT_1178898</name>
</gene>
<name>A0ACB8AG40_9AGAM</name>
<proteinExistence type="predicted"/>
<protein>
    <submittedName>
        <fullName evidence="1">Uncharacterized protein</fullName>
    </submittedName>
</protein>
<dbReference type="Proteomes" id="UP000790377">
    <property type="component" value="Unassembled WGS sequence"/>
</dbReference>
<keyword evidence="2" id="KW-1185">Reference proteome</keyword>
<evidence type="ECO:0000313" key="1">
    <source>
        <dbReference type="EMBL" id="KAH7912314.1"/>
    </source>
</evidence>
<evidence type="ECO:0000313" key="2">
    <source>
        <dbReference type="Proteomes" id="UP000790377"/>
    </source>
</evidence>
<dbReference type="EMBL" id="MU267654">
    <property type="protein sequence ID" value="KAH7912314.1"/>
    <property type="molecule type" value="Genomic_DNA"/>
</dbReference>
<sequence length="188" mass="19233">MFTMKTIFLAIILLCGNWVLAQPQTVVAPDGDTVVEVVTTNPLGLATTQILQTIIGTTSSLPLTSLTTSAALAASSAPNTIQQGPVGQPAAEAPAGGPTPYTYTTVNADGETVVLQGIFTPTGPATVLPNPTTTGVILNYSSWLKMVGTNTVPASAATRVSFHVSGGWYGIVFSGIVGVIGGVWLVKF</sequence>
<accession>A0ACB8AG40</accession>
<organism evidence="1 2">
    <name type="scientific">Hygrophoropsis aurantiaca</name>
    <dbReference type="NCBI Taxonomy" id="72124"/>
    <lineage>
        <taxon>Eukaryota</taxon>
        <taxon>Fungi</taxon>
        <taxon>Dikarya</taxon>
        <taxon>Basidiomycota</taxon>
        <taxon>Agaricomycotina</taxon>
        <taxon>Agaricomycetes</taxon>
        <taxon>Agaricomycetidae</taxon>
        <taxon>Boletales</taxon>
        <taxon>Coniophorineae</taxon>
        <taxon>Hygrophoropsidaceae</taxon>
        <taxon>Hygrophoropsis</taxon>
    </lineage>
</organism>